<evidence type="ECO:0000256" key="7">
    <source>
        <dbReference type="ARBA" id="ARBA00023136"/>
    </source>
</evidence>
<evidence type="ECO:0000256" key="4">
    <source>
        <dbReference type="ARBA" id="ARBA00022679"/>
    </source>
</evidence>
<evidence type="ECO:0000256" key="2">
    <source>
        <dbReference type="ARBA" id="ARBA00004308"/>
    </source>
</evidence>
<dbReference type="EMBL" id="JACTVA010000050">
    <property type="protein sequence ID" value="MBC9209276.1"/>
    <property type="molecule type" value="Genomic_DNA"/>
</dbReference>
<dbReference type="InterPro" id="IPR051142">
    <property type="entry name" value="Glycosyltransferase_29"/>
</dbReference>
<reference evidence="10 11" key="1">
    <citation type="journal article" date="2013" name="Int. J. Syst. Evol. Microbiol.">
        <title>Roseomonas aerophila sp. nov., isolated from air.</title>
        <authorList>
            <person name="Kim S.J."/>
            <person name="Weon H.Y."/>
            <person name="Ahn J.H."/>
            <person name="Hong S.B."/>
            <person name="Seok S.J."/>
            <person name="Whang K.S."/>
            <person name="Kwon S.W."/>
        </authorList>
    </citation>
    <scope>NUCLEOTIDE SEQUENCE [LARGE SCALE GENOMIC DNA]</scope>
    <source>
        <strain evidence="10 11">NBRC 108923</strain>
    </source>
</reference>
<keyword evidence="11" id="KW-1185">Reference proteome</keyword>
<dbReference type="Gene3D" id="3.90.1480.20">
    <property type="entry name" value="Glycosyl transferase family 29"/>
    <property type="match status" value="1"/>
</dbReference>
<evidence type="ECO:0000256" key="8">
    <source>
        <dbReference type="ARBA" id="ARBA00023180"/>
    </source>
</evidence>
<comment type="subcellular location">
    <subcellularLocation>
        <location evidence="2">Endomembrane system</location>
    </subcellularLocation>
    <subcellularLocation>
        <location evidence="1">Membrane</location>
        <topology evidence="1">Single-pass membrane protein</topology>
    </subcellularLocation>
</comment>
<dbReference type="InterPro" id="IPR001675">
    <property type="entry name" value="Glyco_trans_29"/>
</dbReference>
<keyword evidence="8" id="KW-0325">Glycoprotein</keyword>
<evidence type="ECO:0000313" key="11">
    <source>
        <dbReference type="Proteomes" id="UP000626026"/>
    </source>
</evidence>
<comment type="caution">
    <text evidence="10">The sequence shown here is derived from an EMBL/GenBank/DDBJ whole genome shotgun (WGS) entry which is preliminary data.</text>
</comment>
<keyword evidence="4" id="KW-0808">Transferase</keyword>
<accession>A0ABR7RSU0</accession>
<keyword evidence="3" id="KW-0328">Glycosyltransferase</keyword>
<evidence type="ECO:0000313" key="10">
    <source>
        <dbReference type="EMBL" id="MBC9209276.1"/>
    </source>
</evidence>
<feature type="compositionally biased region" description="Low complexity" evidence="9">
    <location>
        <begin position="489"/>
        <end position="506"/>
    </location>
</feature>
<dbReference type="PANTHER" id="PTHR13713">
    <property type="entry name" value="SIALYLTRANSFERASE"/>
    <property type="match status" value="1"/>
</dbReference>
<evidence type="ECO:0000256" key="6">
    <source>
        <dbReference type="ARBA" id="ARBA00022989"/>
    </source>
</evidence>
<dbReference type="Gene3D" id="1.25.40.10">
    <property type="entry name" value="Tetratricopeptide repeat domain"/>
    <property type="match status" value="1"/>
</dbReference>
<keyword evidence="5" id="KW-0812">Transmembrane</keyword>
<keyword evidence="7" id="KW-0472">Membrane</keyword>
<dbReference type="InterPro" id="IPR011990">
    <property type="entry name" value="TPR-like_helical_dom_sf"/>
</dbReference>
<protein>
    <submittedName>
        <fullName evidence="10">Glycosyltransferase family 29 protein</fullName>
    </submittedName>
</protein>
<feature type="region of interest" description="Disordered" evidence="9">
    <location>
        <begin position="489"/>
        <end position="509"/>
    </location>
</feature>
<evidence type="ECO:0000256" key="9">
    <source>
        <dbReference type="SAM" id="MobiDB-lite"/>
    </source>
</evidence>
<dbReference type="Proteomes" id="UP000626026">
    <property type="component" value="Unassembled WGS sequence"/>
</dbReference>
<dbReference type="RefSeq" id="WP_187786415.1">
    <property type="nucleotide sequence ID" value="NZ_JACTVA010000050.1"/>
</dbReference>
<evidence type="ECO:0000256" key="1">
    <source>
        <dbReference type="ARBA" id="ARBA00004167"/>
    </source>
</evidence>
<dbReference type="PANTHER" id="PTHR13713:SF92">
    <property type="entry name" value="CMP-N-ACETYLNEURAMINATE-BETA-1,4-GALACTOSIDE ALPHA-2,3-SIALYLTRANSFERASE-LIKE ISOFORM X1"/>
    <property type="match status" value="1"/>
</dbReference>
<dbReference type="Pfam" id="PF00777">
    <property type="entry name" value="Glyco_transf_29"/>
    <property type="match status" value="1"/>
</dbReference>
<keyword evidence="6" id="KW-1133">Transmembrane helix</keyword>
<evidence type="ECO:0000256" key="5">
    <source>
        <dbReference type="ARBA" id="ARBA00022692"/>
    </source>
</evidence>
<name>A0ABR7RSU0_9PROT</name>
<organism evidence="10 11">
    <name type="scientific">Teichococcus aerophilus</name>
    <dbReference type="NCBI Taxonomy" id="1224513"/>
    <lineage>
        <taxon>Bacteria</taxon>
        <taxon>Pseudomonadati</taxon>
        <taxon>Pseudomonadota</taxon>
        <taxon>Alphaproteobacteria</taxon>
        <taxon>Acetobacterales</taxon>
        <taxon>Roseomonadaceae</taxon>
        <taxon>Roseomonas</taxon>
    </lineage>
</organism>
<dbReference type="InterPro" id="IPR038578">
    <property type="entry name" value="GT29-like_sf"/>
</dbReference>
<proteinExistence type="predicted"/>
<gene>
    <name evidence="10" type="ORF">IBL26_20695</name>
</gene>
<sequence length="909" mass="98952">MPERDHDPGKEALRQQIQAALQAQDLHRARRLADTALRRFDDPGITRLGLTCRLLQVDRPGALHLFTALAPQDWADTFAGLAAPEGRLLWHIARDVILHHAHAALDLPRWREAEVSALLALLAQLEAETFAQALDALLTLARQDERPGAALLAFAALPRRQPPPTPPQWNDAATSLAAAWPALLANTPPLPDAVLDHGGMVLTPDAAATLAPLLAEALTAARPPSTALALLAPVAQAAASMAGPAATERFLRRYEDRDDAAAARLLPALRAIPPASGAFTLPAEPSLDHLRALAADGVWLPLLLRLAHAPDDAHEADARYQLRFNPALLRLRPWLRQSLAQLPDGPAILPALQTLLQEGDRTTVLATLAARPALQASEAGRMLALQATAASTEWRNALPPVPPGALASPNAVRTALRLLLAELEQDAAQALLDAMPAEYAAQRQALQLEFLRTTGQLAAWDALARSSGPLDTAPAELWRELRLWQDEQAGTAPSAAPTATGGEPTPDSLRADIRSRMFQRRFDEAATLAARLTTAAENPADWYTHVLALCQAERFPAALAVALQARAHFPADPRFIGKLAQIAEAMDDFELALHSWQLLGSRDPASPQAHAGTARALLALHRPDALRTLLGGLEADCPDRLWVHNLRALWHAREGQPQAARTAYMAGEQLAHRFLQSVREHAGADPRQAYVHGRWLPHPQAEHARSLRLFQQNFAARLADTRRTTIIVGNSPQLLGGQLGAEIDRFGTVLRLNDFTIDGFEAQVGQRTDLWYSSGNRHARKHDMRHFDLAVIGTSPAQQMPDLEEFGRLRLGLQLDPARCCLLPPAYAALSAGAAYPKPTSGLRMILLANYLCPAEIHIAGFDFFVRHKEHYFDAGTGAHKPGETHVGWYERDLVEHVLEPFGRIRSLG</sequence>
<evidence type="ECO:0000256" key="3">
    <source>
        <dbReference type="ARBA" id="ARBA00022676"/>
    </source>
</evidence>
<dbReference type="SUPFAM" id="SSF48452">
    <property type="entry name" value="TPR-like"/>
    <property type="match status" value="1"/>
</dbReference>